<dbReference type="Proteomes" id="UP000002774">
    <property type="component" value="Chromosome"/>
</dbReference>
<dbReference type="OrthoDB" id="799855at2"/>
<keyword evidence="1" id="KW-1133">Transmembrane helix</keyword>
<accession>H1XZ47</accession>
<name>H1XZ47_9SPHI</name>
<keyword evidence="1" id="KW-0472">Membrane</keyword>
<keyword evidence="1" id="KW-0812">Transmembrane</keyword>
<protein>
    <submittedName>
        <fullName evidence="2">Uncharacterized protein</fullName>
    </submittedName>
</protein>
<dbReference type="EMBL" id="CM001403">
    <property type="protein sequence ID" value="EHQ24632.1"/>
    <property type="molecule type" value="Genomic_DNA"/>
</dbReference>
<evidence type="ECO:0000313" key="2">
    <source>
        <dbReference type="EMBL" id="EHQ24632.1"/>
    </source>
</evidence>
<evidence type="ECO:0000313" key="3">
    <source>
        <dbReference type="Proteomes" id="UP000002774"/>
    </source>
</evidence>
<evidence type="ECO:0000256" key="1">
    <source>
        <dbReference type="SAM" id="Phobius"/>
    </source>
</evidence>
<feature type="transmembrane region" description="Helical" evidence="1">
    <location>
        <begin position="46"/>
        <end position="65"/>
    </location>
</feature>
<reference evidence="2" key="1">
    <citation type="submission" date="2011-09" db="EMBL/GenBank/DDBJ databases">
        <title>The permanent draft genome of Mucilaginibacter paludis DSM 18603.</title>
        <authorList>
            <consortium name="US DOE Joint Genome Institute (JGI-PGF)"/>
            <person name="Lucas S."/>
            <person name="Han J."/>
            <person name="Lapidus A."/>
            <person name="Bruce D."/>
            <person name="Goodwin L."/>
            <person name="Pitluck S."/>
            <person name="Peters L."/>
            <person name="Kyrpides N."/>
            <person name="Mavromatis K."/>
            <person name="Ivanova N."/>
            <person name="Mikhailova N."/>
            <person name="Held B."/>
            <person name="Detter J.C."/>
            <person name="Tapia R."/>
            <person name="Han C."/>
            <person name="Land M."/>
            <person name="Hauser L."/>
            <person name="Markowitz V."/>
            <person name="Cheng J.-F."/>
            <person name="Hugenholtz P."/>
            <person name="Woyke T."/>
            <person name="Wu D."/>
            <person name="Tindall B."/>
            <person name="Brambilla E."/>
            <person name="Klenk H.-P."/>
            <person name="Eisen J.A."/>
        </authorList>
    </citation>
    <scope>NUCLEOTIDE SEQUENCE [LARGE SCALE GENOMIC DNA]</scope>
    <source>
        <strain evidence="2">DSM 18603</strain>
    </source>
</reference>
<dbReference type="AlphaFoldDB" id="H1XZ47"/>
<dbReference type="HOGENOM" id="CLU_198272_1_0_10"/>
<dbReference type="RefSeq" id="WP_008504177.1">
    <property type="nucleotide sequence ID" value="NZ_CM001403.1"/>
</dbReference>
<dbReference type="STRING" id="714943.Mucpa_0438"/>
<keyword evidence="3" id="KW-1185">Reference proteome</keyword>
<sequence>MKQQKTLSPKAAALAERIANSIIRRQTKLADSLNRRTQHWNRASKTVALLVFCILFGGLCFYLIIKSF</sequence>
<organism evidence="2 3">
    <name type="scientific">Mucilaginibacter paludis DSM 18603</name>
    <dbReference type="NCBI Taxonomy" id="714943"/>
    <lineage>
        <taxon>Bacteria</taxon>
        <taxon>Pseudomonadati</taxon>
        <taxon>Bacteroidota</taxon>
        <taxon>Sphingobacteriia</taxon>
        <taxon>Sphingobacteriales</taxon>
        <taxon>Sphingobacteriaceae</taxon>
        <taxon>Mucilaginibacter</taxon>
    </lineage>
</organism>
<gene>
    <name evidence="2" type="ORF">Mucpa_0438</name>
</gene>
<proteinExistence type="predicted"/>